<dbReference type="Proteomes" id="UP001372834">
    <property type="component" value="Unassembled WGS sequence"/>
</dbReference>
<organism evidence="2 3">
    <name type="scientific">Polyplax serrata</name>
    <name type="common">Common mouse louse</name>
    <dbReference type="NCBI Taxonomy" id="468196"/>
    <lineage>
        <taxon>Eukaryota</taxon>
        <taxon>Metazoa</taxon>
        <taxon>Ecdysozoa</taxon>
        <taxon>Arthropoda</taxon>
        <taxon>Hexapoda</taxon>
        <taxon>Insecta</taxon>
        <taxon>Pterygota</taxon>
        <taxon>Neoptera</taxon>
        <taxon>Paraneoptera</taxon>
        <taxon>Psocodea</taxon>
        <taxon>Troctomorpha</taxon>
        <taxon>Phthiraptera</taxon>
        <taxon>Anoplura</taxon>
        <taxon>Polyplacidae</taxon>
        <taxon>Polyplax</taxon>
    </lineage>
</organism>
<evidence type="ECO:0000313" key="2">
    <source>
        <dbReference type="EMBL" id="KAK6643095.1"/>
    </source>
</evidence>
<protein>
    <submittedName>
        <fullName evidence="2">Uncharacterized protein</fullName>
    </submittedName>
</protein>
<feature type="transmembrane region" description="Helical" evidence="1">
    <location>
        <begin position="20"/>
        <end position="43"/>
    </location>
</feature>
<accession>A0AAN8SB08</accession>
<keyword evidence="1" id="KW-0472">Membrane</keyword>
<evidence type="ECO:0000313" key="3">
    <source>
        <dbReference type="Proteomes" id="UP001372834"/>
    </source>
</evidence>
<evidence type="ECO:0000256" key="1">
    <source>
        <dbReference type="SAM" id="Phobius"/>
    </source>
</evidence>
<keyword evidence="1" id="KW-0812">Transmembrane</keyword>
<gene>
    <name evidence="2" type="ORF">RUM43_004598</name>
</gene>
<sequence length="147" mass="16316">MGNRLSFDWKMEPETGHCTIQPNIIFLVVTLLVTAAATAILCASIMTENWEYITWDRDKLKSLEKEVTPNGSSGIKANELEWLLDGQVVRVPLETRTSKPKILKEIMEGGESSSEQEEVPSLFLVPVHGGIWSFCIAVTGKYATISC</sequence>
<reference evidence="2 3" key="1">
    <citation type="submission" date="2023-10" db="EMBL/GenBank/DDBJ databases">
        <title>Genomes of two closely related lineages of the louse Polyplax serrata with different host specificities.</title>
        <authorList>
            <person name="Martinu J."/>
            <person name="Tarabai H."/>
            <person name="Stefka J."/>
            <person name="Hypsa V."/>
        </authorList>
    </citation>
    <scope>NUCLEOTIDE SEQUENCE [LARGE SCALE GENOMIC DNA]</scope>
    <source>
        <strain evidence="2">HR10_N</strain>
    </source>
</reference>
<comment type="caution">
    <text evidence="2">The sequence shown here is derived from an EMBL/GenBank/DDBJ whole genome shotgun (WGS) entry which is preliminary data.</text>
</comment>
<keyword evidence="1" id="KW-1133">Transmembrane helix</keyword>
<name>A0AAN8SB08_POLSC</name>
<dbReference type="EMBL" id="JAWJWE010000002">
    <property type="protein sequence ID" value="KAK6643095.1"/>
    <property type="molecule type" value="Genomic_DNA"/>
</dbReference>
<proteinExistence type="predicted"/>
<dbReference type="AlphaFoldDB" id="A0AAN8SB08"/>